<protein>
    <recommendedName>
        <fullName evidence="5">Type I restriction modification DNA specificity domain protein</fullName>
    </recommendedName>
</protein>
<dbReference type="CDD" id="cd17260">
    <property type="entry name" value="RMtype1_S_EcoEI-TRD1-CR1_like"/>
    <property type="match status" value="1"/>
</dbReference>
<dbReference type="AlphaFoldDB" id="A0A2K4ZC14"/>
<dbReference type="InterPro" id="IPR052021">
    <property type="entry name" value="Type-I_RS_S_subunit"/>
</dbReference>
<dbReference type="Proteomes" id="UP000236311">
    <property type="component" value="Unassembled WGS sequence"/>
</dbReference>
<dbReference type="GO" id="GO:0009307">
    <property type="term" value="P:DNA restriction-modification system"/>
    <property type="evidence" value="ECO:0007669"/>
    <property type="project" value="UniProtKB-KW"/>
</dbReference>
<gene>
    <name evidence="3" type="ORF">AMURIS_00708</name>
</gene>
<evidence type="ECO:0000256" key="1">
    <source>
        <dbReference type="ARBA" id="ARBA00022747"/>
    </source>
</evidence>
<keyword evidence="4" id="KW-1185">Reference proteome</keyword>
<proteinExistence type="predicted"/>
<dbReference type="GO" id="GO:0003677">
    <property type="term" value="F:DNA binding"/>
    <property type="evidence" value="ECO:0007669"/>
    <property type="project" value="UniProtKB-KW"/>
</dbReference>
<accession>A0A2K4ZC14</accession>
<sequence>MKPYNGGMRFANGDTLLARITPCLENGKTAFIDFLDKDEVAFGSTEYIVLAPRYGVPPEMLYCLARYPAFVDYAVKNMNGSSGRQRVSAETIGQFQLPKLDEQSLATFRETVTPMFLQMRYNSFENTRLAELRDTLLPKLMSGEIDVSNIQL</sequence>
<keyword evidence="1" id="KW-0680">Restriction system</keyword>
<keyword evidence="2" id="KW-0238">DNA-binding</keyword>
<dbReference type="SUPFAM" id="SSF116734">
    <property type="entry name" value="DNA methylase specificity domain"/>
    <property type="match status" value="1"/>
</dbReference>
<dbReference type="PANTHER" id="PTHR30408:SF13">
    <property type="entry name" value="TYPE I RESTRICTION ENZYME HINDI SPECIFICITY SUBUNIT"/>
    <property type="match status" value="1"/>
</dbReference>
<organism evidence="3 4">
    <name type="scientific">Acetatifactor muris</name>
    <dbReference type="NCBI Taxonomy" id="879566"/>
    <lineage>
        <taxon>Bacteria</taxon>
        <taxon>Bacillati</taxon>
        <taxon>Bacillota</taxon>
        <taxon>Clostridia</taxon>
        <taxon>Lachnospirales</taxon>
        <taxon>Lachnospiraceae</taxon>
        <taxon>Acetatifactor</taxon>
    </lineage>
</organism>
<evidence type="ECO:0000313" key="4">
    <source>
        <dbReference type="Proteomes" id="UP000236311"/>
    </source>
</evidence>
<dbReference type="InterPro" id="IPR044946">
    <property type="entry name" value="Restrct_endonuc_typeI_TRD_sf"/>
</dbReference>
<evidence type="ECO:0000256" key="2">
    <source>
        <dbReference type="ARBA" id="ARBA00023125"/>
    </source>
</evidence>
<evidence type="ECO:0000313" key="3">
    <source>
        <dbReference type="EMBL" id="SOY28003.1"/>
    </source>
</evidence>
<dbReference type="EMBL" id="OFSM01000003">
    <property type="protein sequence ID" value="SOY28003.1"/>
    <property type="molecule type" value="Genomic_DNA"/>
</dbReference>
<dbReference type="RefSeq" id="WP_103238114.1">
    <property type="nucleotide sequence ID" value="NZ_JANJZD010000003.1"/>
</dbReference>
<reference evidence="3 4" key="1">
    <citation type="submission" date="2018-01" db="EMBL/GenBank/DDBJ databases">
        <authorList>
            <person name="Gaut B.S."/>
            <person name="Morton B.R."/>
            <person name="Clegg M.T."/>
            <person name="Duvall M.R."/>
        </authorList>
    </citation>
    <scope>NUCLEOTIDE SEQUENCE [LARGE SCALE GENOMIC DNA]</scope>
    <source>
        <strain evidence="3">GP69</strain>
    </source>
</reference>
<dbReference type="OrthoDB" id="9811611at2"/>
<dbReference type="Gene3D" id="3.90.220.20">
    <property type="entry name" value="DNA methylase specificity domains"/>
    <property type="match status" value="1"/>
</dbReference>
<name>A0A2K4ZC14_9FIRM</name>
<evidence type="ECO:0008006" key="5">
    <source>
        <dbReference type="Google" id="ProtNLM"/>
    </source>
</evidence>
<dbReference type="PANTHER" id="PTHR30408">
    <property type="entry name" value="TYPE-1 RESTRICTION ENZYME ECOKI SPECIFICITY PROTEIN"/>
    <property type="match status" value="1"/>
</dbReference>